<evidence type="ECO:0000313" key="3">
    <source>
        <dbReference type="Proteomes" id="UP000664940"/>
    </source>
</evidence>
<dbReference type="EMBL" id="JABVXQ010000003">
    <property type="protein sequence ID" value="KAF6120045.1"/>
    <property type="molecule type" value="Genomic_DNA"/>
</dbReference>
<proteinExistence type="predicted"/>
<reference evidence="2 3" key="1">
    <citation type="journal article" date="2020" name="Nature">
        <title>Six reference-quality genomes reveal evolution of bat adaptations.</title>
        <authorList>
            <person name="Jebb D."/>
            <person name="Huang Z."/>
            <person name="Pippel M."/>
            <person name="Hughes G.M."/>
            <person name="Lavrichenko K."/>
            <person name="Devanna P."/>
            <person name="Winkler S."/>
            <person name="Jermiin L.S."/>
            <person name="Skirmuntt E.C."/>
            <person name="Katzourakis A."/>
            <person name="Burkitt-Gray L."/>
            <person name="Ray D.A."/>
            <person name="Sullivan K.A.M."/>
            <person name="Roscito J.G."/>
            <person name="Kirilenko B.M."/>
            <person name="Davalos L.M."/>
            <person name="Corthals A.P."/>
            <person name="Power M.L."/>
            <person name="Jones G."/>
            <person name="Ransome R.D."/>
            <person name="Dechmann D.K.N."/>
            <person name="Locatelli A.G."/>
            <person name="Puechmaille S.J."/>
            <person name="Fedrigo O."/>
            <person name="Jarvis E.D."/>
            <person name="Hiller M."/>
            <person name="Vernes S.C."/>
            <person name="Myers E.W."/>
            <person name="Teeling E.C."/>
        </authorList>
    </citation>
    <scope>NUCLEOTIDE SEQUENCE [LARGE SCALE GENOMIC DNA]</scope>
    <source>
        <strain evidence="2">Bat1K_MPI-CBG_1</strain>
    </source>
</reference>
<comment type="caution">
    <text evidence="2">The sequence shown here is derived from an EMBL/GenBank/DDBJ whole genome shotgun (WGS) entry which is preliminary data.</text>
</comment>
<dbReference type="Proteomes" id="UP000664940">
    <property type="component" value="Unassembled WGS sequence"/>
</dbReference>
<organism evidence="2 3">
    <name type="scientific">Phyllostomus discolor</name>
    <name type="common">pale spear-nosed bat</name>
    <dbReference type="NCBI Taxonomy" id="89673"/>
    <lineage>
        <taxon>Eukaryota</taxon>
        <taxon>Metazoa</taxon>
        <taxon>Chordata</taxon>
        <taxon>Craniata</taxon>
        <taxon>Vertebrata</taxon>
        <taxon>Euteleostomi</taxon>
        <taxon>Mammalia</taxon>
        <taxon>Eutheria</taxon>
        <taxon>Laurasiatheria</taxon>
        <taxon>Chiroptera</taxon>
        <taxon>Yangochiroptera</taxon>
        <taxon>Phyllostomidae</taxon>
        <taxon>Phyllostominae</taxon>
        <taxon>Phyllostomus</taxon>
    </lineage>
</organism>
<evidence type="ECO:0000256" key="1">
    <source>
        <dbReference type="SAM" id="MobiDB-lite"/>
    </source>
</evidence>
<feature type="region of interest" description="Disordered" evidence="1">
    <location>
        <begin position="144"/>
        <end position="180"/>
    </location>
</feature>
<gene>
    <name evidence="2" type="ORF">HJG60_010371</name>
</gene>
<accession>A0A834AWY9</accession>
<evidence type="ECO:0000313" key="2">
    <source>
        <dbReference type="EMBL" id="KAF6120045.1"/>
    </source>
</evidence>
<sequence length="232" mass="25381">MWAGSRRRPEAAWCPVVGATPWRGLQGGGDARRWGLRWGQAHMECSVLVATSPPWKGKELWPGTGLPPLFCKRVIQGQRPQGTQPSLCCWRGFSPGDPLTLLPASPSVLVLAHSGDVLLPFSHVANGQMPCCCWWPPGMDRPRWGAGRKPRTDTDAPQRPHSRAGRPRSPWGRSQKRGPSAATASCPWAFWSGCWHPPWPRYSPPSSKTSVAVTASPGLRTGQRKLSSNLCL</sequence>
<name>A0A834AWY9_9CHIR</name>
<protein>
    <submittedName>
        <fullName evidence="2">Uncharacterized protein</fullName>
    </submittedName>
</protein>
<dbReference type="AlphaFoldDB" id="A0A834AWY9"/>